<dbReference type="SUPFAM" id="SSF53474">
    <property type="entry name" value="alpha/beta-Hydrolases"/>
    <property type="match status" value="1"/>
</dbReference>
<feature type="transmembrane region" description="Helical" evidence="1">
    <location>
        <begin position="18"/>
        <end position="34"/>
    </location>
</feature>
<keyword evidence="1" id="KW-0812">Transmembrane</keyword>
<dbReference type="InterPro" id="IPR000073">
    <property type="entry name" value="AB_hydrolase_1"/>
</dbReference>
<organism evidence="3">
    <name type="scientific">Ditylum brightwellii</name>
    <dbReference type="NCBI Taxonomy" id="49249"/>
    <lineage>
        <taxon>Eukaryota</taxon>
        <taxon>Sar</taxon>
        <taxon>Stramenopiles</taxon>
        <taxon>Ochrophyta</taxon>
        <taxon>Bacillariophyta</taxon>
        <taxon>Mediophyceae</taxon>
        <taxon>Lithodesmiophycidae</taxon>
        <taxon>Lithodesmiales</taxon>
        <taxon>Lithodesmiaceae</taxon>
        <taxon>Ditylum</taxon>
    </lineage>
</organism>
<gene>
    <name evidence="3" type="ORF">DBRI00130_LOCUS18178</name>
</gene>
<dbReference type="Gene3D" id="3.40.50.1820">
    <property type="entry name" value="alpha/beta hydrolase"/>
    <property type="match status" value="1"/>
</dbReference>
<dbReference type="InterPro" id="IPR029058">
    <property type="entry name" value="AB_hydrolase_fold"/>
</dbReference>
<evidence type="ECO:0000313" key="3">
    <source>
        <dbReference type="EMBL" id="CAE4613487.1"/>
    </source>
</evidence>
<evidence type="ECO:0000256" key="1">
    <source>
        <dbReference type="SAM" id="Phobius"/>
    </source>
</evidence>
<name>A0A7S4RG48_9STRA</name>
<reference evidence="3" key="1">
    <citation type="submission" date="2021-01" db="EMBL/GenBank/DDBJ databases">
        <authorList>
            <person name="Corre E."/>
            <person name="Pelletier E."/>
            <person name="Niang G."/>
            <person name="Scheremetjew M."/>
            <person name="Finn R."/>
            <person name="Kale V."/>
            <person name="Holt S."/>
            <person name="Cochrane G."/>
            <person name="Meng A."/>
            <person name="Brown T."/>
            <person name="Cohen L."/>
        </authorList>
    </citation>
    <scope>NUCLEOTIDE SEQUENCE</scope>
    <source>
        <strain evidence="3">GSO104</strain>
    </source>
</reference>
<dbReference type="PANTHER" id="PTHR46438">
    <property type="entry name" value="ALPHA/BETA-HYDROLASES SUPERFAMILY PROTEIN"/>
    <property type="match status" value="1"/>
</dbReference>
<sequence>MTINTNILGSIFPGTNDTFTVLLVTLFTIVFLYHNRKSSRDSKYWHPPSPPPGSKFVRISNGIKIRYEEHIPLGSSNELVEEVTIVLIHGFLGCLETWNLLIPLLLTAPLKSKFSIKRIISLDLVGFGYSDKPKNFTYSHRQQGDAVYELLEKLHVTNAVLVGHSSGTIIASRVASIDSSSSNLKNTDGSTVKKRRVSFINKSRVKGLILLSAGGLFQEKKNYFSWKIMYPLCKFIAKKLLQNRRSSLKKFHQDHHPIDETMIRHFVAPSRLSLDGNENNTDNNENNVDEKKKKKDIIDKNAIEVVARTIHVEEEPYATMLIDEIHPSLFIHIIFGDNDTIFPNNEKNGPIIDRVLSSLRNKYSVNDVCDSDHYIQHEQPEQLAKLIFDLLEDGI</sequence>
<dbReference type="PRINTS" id="PR00412">
    <property type="entry name" value="EPOXHYDRLASE"/>
</dbReference>
<accession>A0A7S4RG48</accession>
<keyword evidence="1" id="KW-1133">Transmembrane helix</keyword>
<proteinExistence type="predicted"/>
<protein>
    <recommendedName>
        <fullName evidence="2">AB hydrolase-1 domain-containing protein</fullName>
    </recommendedName>
</protein>
<dbReference type="GO" id="GO:0003824">
    <property type="term" value="F:catalytic activity"/>
    <property type="evidence" value="ECO:0007669"/>
    <property type="project" value="InterPro"/>
</dbReference>
<evidence type="ECO:0000259" key="2">
    <source>
        <dbReference type="Pfam" id="PF00561"/>
    </source>
</evidence>
<dbReference type="PANTHER" id="PTHR46438:SF11">
    <property type="entry name" value="LIPASE-RELATED"/>
    <property type="match status" value="1"/>
</dbReference>
<dbReference type="EMBL" id="HBNS01023008">
    <property type="protein sequence ID" value="CAE4613487.1"/>
    <property type="molecule type" value="Transcribed_RNA"/>
</dbReference>
<dbReference type="AlphaFoldDB" id="A0A7S4RG48"/>
<keyword evidence="1" id="KW-0472">Membrane</keyword>
<feature type="domain" description="AB hydrolase-1" evidence="2">
    <location>
        <begin position="84"/>
        <end position="213"/>
    </location>
</feature>
<dbReference type="InterPro" id="IPR000639">
    <property type="entry name" value="Epox_hydrolase-like"/>
</dbReference>
<dbReference type="Pfam" id="PF00561">
    <property type="entry name" value="Abhydrolase_1"/>
    <property type="match status" value="1"/>
</dbReference>